<dbReference type="Proteomes" id="UP001602119">
    <property type="component" value="Unassembled WGS sequence"/>
</dbReference>
<dbReference type="EMBL" id="JBIAXI010000024">
    <property type="protein sequence ID" value="MFF4777477.1"/>
    <property type="molecule type" value="Genomic_DNA"/>
</dbReference>
<gene>
    <name evidence="1" type="ORF">ACFY05_31940</name>
</gene>
<reference evidence="1 2" key="1">
    <citation type="submission" date="2024-10" db="EMBL/GenBank/DDBJ databases">
        <title>The Natural Products Discovery Center: Release of the First 8490 Sequenced Strains for Exploring Actinobacteria Biosynthetic Diversity.</title>
        <authorList>
            <person name="Kalkreuter E."/>
            <person name="Kautsar S.A."/>
            <person name="Yang D."/>
            <person name="Bader C.D."/>
            <person name="Teijaro C.N."/>
            <person name="Fluegel L."/>
            <person name="Davis C.M."/>
            <person name="Simpson J.R."/>
            <person name="Lauterbach L."/>
            <person name="Steele A.D."/>
            <person name="Gui C."/>
            <person name="Meng S."/>
            <person name="Li G."/>
            <person name="Viehrig K."/>
            <person name="Ye F."/>
            <person name="Su P."/>
            <person name="Kiefer A.F."/>
            <person name="Nichols A."/>
            <person name="Cepeda A.J."/>
            <person name="Yan W."/>
            <person name="Fan B."/>
            <person name="Jiang Y."/>
            <person name="Adhikari A."/>
            <person name="Zheng C.-J."/>
            <person name="Schuster L."/>
            <person name="Cowan T.M."/>
            <person name="Smanski M.J."/>
            <person name="Chevrette M.G."/>
            <person name="De Carvalho L.P.S."/>
            <person name="Shen B."/>
        </authorList>
    </citation>
    <scope>NUCLEOTIDE SEQUENCE [LARGE SCALE GENOMIC DNA]</scope>
    <source>
        <strain evidence="1 2">NPDC001281</strain>
    </source>
</reference>
<organism evidence="1 2">
    <name type="scientific">Microtetraspora fusca</name>
    <dbReference type="NCBI Taxonomy" id="1997"/>
    <lineage>
        <taxon>Bacteria</taxon>
        <taxon>Bacillati</taxon>
        <taxon>Actinomycetota</taxon>
        <taxon>Actinomycetes</taxon>
        <taxon>Streptosporangiales</taxon>
        <taxon>Streptosporangiaceae</taxon>
        <taxon>Microtetraspora</taxon>
    </lineage>
</organism>
<evidence type="ECO:0000313" key="1">
    <source>
        <dbReference type="EMBL" id="MFF4777477.1"/>
    </source>
</evidence>
<sequence>MTCVINARDFCSDTTDPLRDRWSVGKLHHVIKALDGARVAVTVARGTGTTLLDAVLKSTSFSGSYACGEVLIATTVSNGTEQQTRFPVVDLGMILPLDDTTARDAKWIALDSYREQGSKAITTAQDLYAESTGRQWGSWKAEPLDATRVHVRYTPSTGNPYFADKWGERGFWTITT</sequence>
<protein>
    <submittedName>
        <fullName evidence="1">Uncharacterized protein</fullName>
    </submittedName>
</protein>
<dbReference type="RefSeq" id="WP_387345907.1">
    <property type="nucleotide sequence ID" value="NZ_JBIAXI010000024.1"/>
</dbReference>
<accession>A0ABW6VDU8</accession>
<keyword evidence="2" id="KW-1185">Reference proteome</keyword>
<comment type="caution">
    <text evidence="1">The sequence shown here is derived from an EMBL/GenBank/DDBJ whole genome shotgun (WGS) entry which is preliminary data.</text>
</comment>
<evidence type="ECO:0000313" key="2">
    <source>
        <dbReference type="Proteomes" id="UP001602119"/>
    </source>
</evidence>
<name>A0ABW6VDU8_MICFU</name>
<proteinExistence type="predicted"/>